<keyword evidence="6" id="KW-0067">ATP-binding</keyword>
<dbReference type="AlphaFoldDB" id="A0AAF0F1F9"/>
<dbReference type="EMBL" id="CP119965">
    <property type="protein sequence ID" value="WFD41061.1"/>
    <property type="molecule type" value="Genomic_DNA"/>
</dbReference>
<dbReference type="SUPFAM" id="SSF53067">
    <property type="entry name" value="Actin-like ATPase domain"/>
    <property type="match status" value="2"/>
</dbReference>
<evidence type="ECO:0000256" key="5">
    <source>
        <dbReference type="ARBA" id="ARBA00048885"/>
    </source>
</evidence>
<comment type="function">
    <text evidence="6">Highly specific D-xylulose kinase which participates in the catabolism of xylose. Xylose is a major component of hemicelluloses such as xylan. Most fungi utilize D-xylose via three enzymatic reactions, xylose reductase (XR), xylitol dehydrogenase (XDH), and xylulokinase, to form xylulose 5-phosphate, which enters pentose phosphate pathway.</text>
</comment>
<keyword evidence="4 6" id="KW-0418">Kinase</keyword>
<dbReference type="GO" id="GO:0005997">
    <property type="term" value="P:xylulose metabolic process"/>
    <property type="evidence" value="ECO:0007669"/>
    <property type="project" value="TreeGrafter"/>
</dbReference>
<evidence type="ECO:0000256" key="3">
    <source>
        <dbReference type="ARBA" id="ARBA00022679"/>
    </source>
</evidence>
<evidence type="ECO:0000259" key="7">
    <source>
        <dbReference type="Pfam" id="PF02782"/>
    </source>
</evidence>
<dbReference type="Gene3D" id="3.30.420.40">
    <property type="match status" value="2"/>
</dbReference>
<comment type="catalytic activity">
    <reaction evidence="5 6">
        <text>D-xylulose + ATP = D-xylulose 5-phosphate + ADP + H(+)</text>
        <dbReference type="Rhea" id="RHEA:10964"/>
        <dbReference type="ChEBI" id="CHEBI:15378"/>
        <dbReference type="ChEBI" id="CHEBI:17140"/>
        <dbReference type="ChEBI" id="CHEBI:30616"/>
        <dbReference type="ChEBI" id="CHEBI:57737"/>
        <dbReference type="ChEBI" id="CHEBI:456216"/>
        <dbReference type="EC" id="2.7.1.17"/>
    </reaction>
</comment>
<protein>
    <recommendedName>
        <fullName evidence="6">Xylulose kinase</fullName>
        <ecNumber evidence="6">2.7.1.17</ecNumber>
    </recommendedName>
</protein>
<dbReference type="GO" id="GO:0005524">
    <property type="term" value="F:ATP binding"/>
    <property type="evidence" value="ECO:0007669"/>
    <property type="project" value="UniProtKB-UniRule"/>
</dbReference>
<accession>A0AAF0F1F9</accession>
<dbReference type="InterPro" id="IPR042024">
    <property type="entry name" value="D-XK_euk"/>
</dbReference>
<evidence type="ECO:0000256" key="4">
    <source>
        <dbReference type="ARBA" id="ARBA00022777"/>
    </source>
</evidence>
<dbReference type="GO" id="GO:0005829">
    <property type="term" value="C:cytosol"/>
    <property type="evidence" value="ECO:0007669"/>
    <property type="project" value="TreeGrafter"/>
</dbReference>
<dbReference type="PANTHER" id="PTHR10196">
    <property type="entry name" value="SUGAR KINASE"/>
    <property type="match status" value="1"/>
</dbReference>
<keyword evidence="3 6" id="KW-0808">Transferase</keyword>
<dbReference type="EC" id="2.7.1.17" evidence="6"/>
<dbReference type="InterPro" id="IPR043129">
    <property type="entry name" value="ATPase_NBD"/>
</dbReference>
<reference evidence="8" key="1">
    <citation type="submission" date="2023-03" db="EMBL/GenBank/DDBJ databases">
        <title>Mating type loci evolution in Malassezia.</title>
        <authorList>
            <person name="Coelho M.A."/>
        </authorList>
    </citation>
    <scope>NUCLEOTIDE SEQUENCE</scope>
    <source>
        <strain evidence="8">CBS 9431</strain>
    </source>
</reference>
<dbReference type="GO" id="GO:0004856">
    <property type="term" value="F:D-xylulokinase activity"/>
    <property type="evidence" value="ECO:0007669"/>
    <property type="project" value="UniProtKB-UniRule"/>
</dbReference>
<comment type="similarity">
    <text evidence="1 6">Belongs to the FGGY kinase family.</text>
</comment>
<dbReference type="Proteomes" id="UP001217754">
    <property type="component" value="Chromosome 8"/>
</dbReference>
<dbReference type="GO" id="GO:0042732">
    <property type="term" value="P:D-xylose metabolic process"/>
    <property type="evidence" value="ECO:0007669"/>
    <property type="project" value="UniProtKB-UniRule"/>
</dbReference>
<evidence type="ECO:0000313" key="9">
    <source>
        <dbReference type="Proteomes" id="UP001217754"/>
    </source>
</evidence>
<organism evidence="8 9">
    <name type="scientific">Malassezia japonica</name>
    <dbReference type="NCBI Taxonomy" id="223818"/>
    <lineage>
        <taxon>Eukaryota</taxon>
        <taxon>Fungi</taxon>
        <taxon>Dikarya</taxon>
        <taxon>Basidiomycota</taxon>
        <taxon>Ustilaginomycotina</taxon>
        <taxon>Malasseziomycetes</taxon>
        <taxon>Malasseziales</taxon>
        <taxon>Malasseziaceae</taxon>
        <taxon>Malassezia</taxon>
    </lineage>
</organism>
<keyword evidence="9" id="KW-1185">Reference proteome</keyword>
<dbReference type="RefSeq" id="XP_060123958.1">
    <property type="nucleotide sequence ID" value="XM_060267975.1"/>
</dbReference>
<dbReference type="PANTHER" id="PTHR10196:SF57">
    <property type="entry name" value="XYLULOSE KINASE"/>
    <property type="match status" value="1"/>
</dbReference>
<dbReference type="GeneID" id="85227705"/>
<keyword evidence="6" id="KW-0119">Carbohydrate metabolism</keyword>
<keyword evidence="6" id="KW-0547">Nucleotide-binding</keyword>
<proteinExistence type="inferred from homology"/>
<dbReference type="Pfam" id="PF02782">
    <property type="entry name" value="FGGY_C"/>
    <property type="match status" value="1"/>
</dbReference>
<sequence length="618" mass="67941">MSRALFLGLDLSTQALKASLLDANLQGIDEAQVRFDTDLDEFHTQGGILPKGDKLLDTPDAAAAPVAMYVAALDKLMDRIVHERKWPVERIAAISSAGQQHASVYFTHDAAKRLAGVSPEKPLAPQLGRGVFSRAIVPNWQDATTLEECDELMRVANAAFGEKHVPALCRVTGSIAHTRFTAAQILRWRKNKTEQYTNTAYITLVSNFLTSLLCAGSVVTKNGMAPLDKSDACGMNLWDMSAQPPRWSAPILQYISKETRLDSEGRIHSGTTACGGRATLERMLGPVLADPAEPVGHIGQWLQRRYGFARDCLVCQATGDNPATLQCLTPRFGEAVLSLGTSDTILLPSNAYVPDAQYHTFAHPAARDGDRSANATAPYFLMFVYKNGSLAREWVRNTYCDGSWNTFDQAIESSAQRAPGSEGVGFYWLRPEILPWDARGTHRYQRKDREWEQVDEFTDPRSNAMAMVQSQFLDFRMRIAQVLAASKAAEQRLERVYVVGGAAENRTLCQVLANVLGCEVARPVIQGRSADSNEHVAYNFCSVGAAYRARWVWECAQSGSAPSFEDTIANARKNGGAGAAYEVIARPDADRARAYAEFSDVWMVLEEYAIRAGAKANK</sequence>
<dbReference type="InterPro" id="IPR018485">
    <property type="entry name" value="FGGY_C"/>
</dbReference>
<evidence type="ECO:0000313" key="8">
    <source>
        <dbReference type="EMBL" id="WFD41061.1"/>
    </source>
</evidence>
<evidence type="ECO:0000256" key="6">
    <source>
        <dbReference type="RuleBase" id="RU367058"/>
    </source>
</evidence>
<name>A0AAF0F1F9_9BASI</name>
<dbReference type="CDD" id="cd07776">
    <property type="entry name" value="ASKHA_NBD_FGGY_SpXK-like"/>
    <property type="match status" value="1"/>
</dbReference>
<keyword evidence="2 6" id="KW-0859">Xylose metabolism</keyword>
<evidence type="ECO:0000256" key="1">
    <source>
        <dbReference type="ARBA" id="ARBA00009156"/>
    </source>
</evidence>
<feature type="domain" description="Carbohydrate kinase FGGY C-terminal" evidence="7">
    <location>
        <begin position="336"/>
        <end position="523"/>
    </location>
</feature>
<evidence type="ECO:0000256" key="2">
    <source>
        <dbReference type="ARBA" id="ARBA00022629"/>
    </source>
</evidence>
<gene>
    <name evidence="8" type="ORF">MJAP1_004054</name>
</gene>